<dbReference type="EMBL" id="JACHIR010000002">
    <property type="protein sequence ID" value="MBB5897218.1"/>
    <property type="molecule type" value="Genomic_DNA"/>
</dbReference>
<keyword evidence="3" id="KW-1185">Reference proteome</keyword>
<dbReference type="Proteomes" id="UP000585638">
    <property type="component" value="Unassembled WGS sequence"/>
</dbReference>
<comment type="caution">
    <text evidence="2">The sequence shown here is derived from an EMBL/GenBank/DDBJ whole genome shotgun (WGS) entry which is preliminary data.</text>
</comment>
<dbReference type="AlphaFoldDB" id="A0A7W9NMD3"/>
<dbReference type="RefSeq" id="WP_184869669.1">
    <property type="nucleotide sequence ID" value="NZ_BAAAWY010000083.1"/>
</dbReference>
<evidence type="ECO:0008006" key="4">
    <source>
        <dbReference type="Google" id="ProtNLM"/>
    </source>
</evidence>
<proteinExistence type="predicted"/>
<reference evidence="2 3" key="1">
    <citation type="submission" date="2020-08" db="EMBL/GenBank/DDBJ databases">
        <title>Sequencing the genomes of 1000 actinobacteria strains.</title>
        <authorList>
            <person name="Klenk H.-P."/>
        </authorList>
    </citation>
    <scope>NUCLEOTIDE SEQUENCE [LARGE SCALE GENOMIC DNA]</scope>
    <source>
        <strain evidence="2 3">DSM 43851</strain>
    </source>
</reference>
<accession>A0A7W9NMD3</accession>
<sequence length="106" mass="10781">MGRVMGLSARQRRNLARLDRSLAGDAVLTHLSGLFPEPVRPLPRAGLGKAAWCLIVIVVGFAVAALGAAGGAVIGAGATVAVVVGVTAVAGALAYLLAEKPERVWR</sequence>
<name>A0A7W9NMD3_9PSEU</name>
<evidence type="ECO:0000313" key="2">
    <source>
        <dbReference type="EMBL" id="MBB5897218.1"/>
    </source>
</evidence>
<gene>
    <name evidence="2" type="ORF">BJ998_008477</name>
</gene>
<keyword evidence="1" id="KW-0812">Transmembrane</keyword>
<keyword evidence="1" id="KW-0472">Membrane</keyword>
<feature type="transmembrane region" description="Helical" evidence="1">
    <location>
        <begin position="80"/>
        <end position="98"/>
    </location>
</feature>
<keyword evidence="1" id="KW-1133">Transmembrane helix</keyword>
<organism evidence="2 3">
    <name type="scientific">Kutzneria kofuensis</name>
    <dbReference type="NCBI Taxonomy" id="103725"/>
    <lineage>
        <taxon>Bacteria</taxon>
        <taxon>Bacillati</taxon>
        <taxon>Actinomycetota</taxon>
        <taxon>Actinomycetes</taxon>
        <taxon>Pseudonocardiales</taxon>
        <taxon>Pseudonocardiaceae</taxon>
        <taxon>Kutzneria</taxon>
    </lineage>
</organism>
<evidence type="ECO:0000313" key="3">
    <source>
        <dbReference type="Proteomes" id="UP000585638"/>
    </source>
</evidence>
<evidence type="ECO:0000256" key="1">
    <source>
        <dbReference type="SAM" id="Phobius"/>
    </source>
</evidence>
<feature type="transmembrane region" description="Helical" evidence="1">
    <location>
        <begin position="50"/>
        <end position="74"/>
    </location>
</feature>
<protein>
    <recommendedName>
        <fullName evidence="4">DUF3040 family protein</fullName>
    </recommendedName>
</protein>